<proteinExistence type="predicted"/>
<name>A0A5S4FP54_9ACTN</name>
<dbReference type="OrthoDB" id="3213425at2"/>
<organism evidence="1 2">
    <name type="scientific">Nonomuraea turkmeniaca</name>
    <dbReference type="NCBI Taxonomy" id="103838"/>
    <lineage>
        <taxon>Bacteria</taxon>
        <taxon>Bacillati</taxon>
        <taxon>Actinomycetota</taxon>
        <taxon>Actinomycetes</taxon>
        <taxon>Streptosporangiales</taxon>
        <taxon>Streptosporangiaceae</taxon>
        <taxon>Nonomuraea</taxon>
    </lineage>
</organism>
<gene>
    <name evidence="1" type="ORF">ETD86_11460</name>
</gene>
<evidence type="ECO:0000313" key="1">
    <source>
        <dbReference type="EMBL" id="TMR22458.1"/>
    </source>
</evidence>
<dbReference type="RefSeq" id="WP_138666114.1">
    <property type="nucleotide sequence ID" value="NZ_VCKY01000029.1"/>
</dbReference>
<dbReference type="InterPro" id="IPR011990">
    <property type="entry name" value="TPR-like_helical_dom_sf"/>
</dbReference>
<protein>
    <recommendedName>
        <fullName evidence="3">Sporulation protein</fullName>
    </recommendedName>
</protein>
<keyword evidence="2" id="KW-1185">Reference proteome</keyword>
<dbReference type="Gene3D" id="1.25.40.10">
    <property type="entry name" value="Tetratricopeptide repeat domain"/>
    <property type="match status" value="1"/>
</dbReference>
<dbReference type="SUPFAM" id="SSF48452">
    <property type="entry name" value="TPR-like"/>
    <property type="match status" value="1"/>
</dbReference>
<accession>A0A5S4FP54</accession>
<evidence type="ECO:0000313" key="2">
    <source>
        <dbReference type="Proteomes" id="UP000309128"/>
    </source>
</evidence>
<reference evidence="1 2" key="1">
    <citation type="submission" date="2019-05" db="EMBL/GenBank/DDBJ databases">
        <title>Draft genome sequence of Nonomuraea turkmeniaca DSM 43926.</title>
        <authorList>
            <person name="Saricaoglu S."/>
            <person name="Isik K."/>
        </authorList>
    </citation>
    <scope>NUCLEOTIDE SEQUENCE [LARGE SCALE GENOMIC DNA]</scope>
    <source>
        <strain evidence="1 2">DSM 43926</strain>
    </source>
</reference>
<comment type="caution">
    <text evidence="1">The sequence shown here is derived from an EMBL/GenBank/DDBJ whole genome shotgun (WGS) entry which is preliminary data.</text>
</comment>
<dbReference type="AlphaFoldDB" id="A0A5S4FP54"/>
<dbReference type="EMBL" id="VCKY01000029">
    <property type="protein sequence ID" value="TMR22458.1"/>
    <property type="molecule type" value="Genomic_DNA"/>
</dbReference>
<evidence type="ECO:0008006" key="3">
    <source>
        <dbReference type="Google" id="ProtNLM"/>
    </source>
</evidence>
<sequence length="462" mass="50830">MSAIANRALADLMAEAGMSNKKLAGKLRELALSHGLPGSYTHVYVARWLEGMHPRGQTPHLIASVLGRELGRVVTLDDIGMTATAADLAPGFGLDFAPAPQTILRTTRRLWEADLGREPLLRLDDVPAKTLLSPMGLWLIAVPPQPPRRSGRARKVTEADVERVRLTTHLFEDLDHRFGGEYRRQTAVQYLHGEVSELLHSQYVAAVGRELFAAAAVMTYKVGAMAYDSGLHGLARRYFMQALNLAHVAGDRPLAGKVWALLSHQANFLGEYGDAVAFARAAKLGAQSAATPTVHAMYCAMEARALASLGDRRNAIAALREAERSHGKGRPETEPDWIAYFDRAELCDEFGHSFAALGDKGDAIEFAQLTLRESSDRFPRSRVFAQLTLAGAHLDGKPLERDVEQACLVAGAALERAGHIRSARVRQYVTRFNRRLTPYEKKAAAVGEFREQWHDLLRRCAS</sequence>
<dbReference type="Proteomes" id="UP000309128">
    <property type="component" value="Unassembled WGS sequence"/>
</dbReference>